<reference evidence="1" key="1">
    <citation type="submission" date="2022-03" db="EMBL/GenBank/DDBJ databases">
        <authorList>
            <person name="Alioto T."/>
            <person name="Alioto T."/>
            <person name="Gomez Garrido J."/>
        </authorList>
    </citation>
    <scope>NUCLEOTIDE SEQUENCE</scope>
</reference>
<name>A0AAD1T0N4_PELCU</name>
<protein>
    <recommendedName>
        <fullName evidence="3">UPAR/Ly6 domain-containing protein</fullName>
    </recommendedName>
</protein>
<sequence length="102" mass="11506">MEAPPHNLQDLTDLLLMYWCQIPQDAFRVHASIHQSCFGSTRGIYTMADVLKDCVPTIICGASIEGIKTHCCYSDLCNSAVSARMSFKILLTILVIWWIIKE</sequence>
<keyword evidence="2" id="KW-1185">Reference proteome</keyword>
<dbReference type="Proteomes" id="UP001295444">
    <property type="component" value="Chromosome 09"/>
</dbReference>
<gene>
    <name evidence="1" type="ORF">PECUL_23A038485</name>
</gene>
<dbReference type="InterPro" id="IPR045860">
    <property type="entry name" value="Snake_toxin-like_sf"/>
</dbReference>
<organism evidence="1 2">
    <name type="scientific">Pelobates cultripes</name>
    <name type="common">Western spadefoot toad</name>
    <dbReference type="NCBI Taxonomy" id="61616"/>
    <lineage>
        <taxon>Eukaryota</taxon>
        <taxon>Metazoa</taxon>
        <taxon>Chordata</taxon>
        <taxon>Craniata</taxon>
        <taxon>Vertebrata</taxon>
        <taxon>Euteleostomi</taxon>
        <taxon>Amphibia</taxon>
        <taxon>Batrachia</taxon>
        <taxon>Anura</taxon>
        <taxon>Pelobatoidea</taxon>
        <taxon>Pelobatidae</taxon>
        <taxon>Pelobates</taxon>
    </lineage>
</organism>
<evidence type="ECO:0000313" key="2">
    <source>
        <dbReference type="Proteomes" id="UP001295444"/>
    </source>
</evidence>
<proteinExistence type="predicted"/>
<dbReference type="SUPFAM" id="SSF57302">
    <property type="entry name" value="Snake toxin-like"/>
    <property type="match status" value="1"/>
</dbReference>
<evidence type="ECO:0000313" key="1">
    <source>
        <dbReference type="EMBL" id="CAH2314370.1"/>
    </source>
</evidence>
<dbReference type="EMBL" id="OW240920">
    <property type="protein sequence ID" value="CAH2314370.1"/>
    <property type="molecule type" value="Genomic_DNA"/>
</dbReference>
<evidence type="ECO:0008006" key="3">
    <source>
        <dbReference type="Google" id="ProtNLM"/>
    </source>
</evidence>
<accession>A0AAD1T0N4</accession>
<dbReference type="AlphaFoldDB" id="A0AAD1T0N4"/>